<reference evidence="1" key="1">
    <citation type="journal article" date="2017" name="Vet. Pathol.">
        <title>Ranid Herpesvirus 3 and Proliferative Dermatitis in Free-Ranging Wild Common Frogs (Rana Temporaria).</title>
        <authorList>
            <person name="Origgi F.C."/>
            <person name="Schmidt B.R."/>
            <person name="Lohmann P."/>
            <person name="Otten P."/>
            <person name="Akdesir E."/>
            <person name="Gaschen V."/>
            <person name="Aguilar-Bultet L."/>
            <person name="Wahli T."/>
            <person name="Sattler U."/>
            <person name="Stoffel M.H."/>
        </authorList>
    </citation>
    <scope>NUCLEOTIDE SEQUENCE [LARGE SCALE GENOMIC DNA]</scope>
    <source>
        <strain evidence="1">FO1_2015</strain>
    </source>
</reference>
<name>A0A1X9T5L0_9VIRU</name>
<keyword evidence="2" id="KW-1185">Reference proteome</keyword>
<dbReference type="KEGG" id="vg:32878311"/>
<accession>A0A1X9T5L0</accession>
<evidence type="ECO:0000313" key="1">
    <source>
        <dbReference type="EMBL" id="ARR28977.1"/>
    </source>
</evidence>
<dbReference type="GeneID" id="32878311"/>
<evidence type="ECO:0000313" key="2">
    <source>
        <dbReference type="Proteomes" id="UP000203507"/>
    </source>
</evidence>
<dbReference type="Proteomes" id="UP000203507">
    <property type="component" value="Segment"/>
</dbReference>
<dbReference type="EMBL" id="KX832224">
    <property type="protein sequence ID" value="ARR28977.1"/>
    <property type="molecule type" value="Genomic_DNA"/>
</dbReference>
<dbReference type="RefSeq" id="YP_009362486.1">
    <property type="nucleotide sequence ID" value="NC_034618.1"/>
</dbReference>
<sequence>MERQRTKHVINPNFISLTHVCVWLRVLKLQIFAKLDRIIIVETFKASYVVRNKGVISIKCFKAPPVTGPMLLMRTAKRHATLLKPSPNKVSSL</sequence>
<organism evidence="1">
    <name type="scientific">Ranid herpesvirus 3</name>
    <dbReference type="NCBI Taxonomy" id="1987509"/>
    <lineage>
        <taxon>Viruses</taxon>
        <taxon>Duplodnaviria</taxon>
        <taxon>Heunggongvirae</taxon>
        <taxon>Peploviricota</taxon>
        <taxon>Herviviricetes</taxon>
        <taxon>Herpesvirales</taxon>
        <taxon>Alloherpesviridae</taxon>
        <taxon>Batravirus</taxon>
        <taxon>Batravirus ranidallo3</taxon>
    </lineage>
</organism>
<protein>
    <submittedName>
        <fullName evidence="1">SAM domain-like protein</fullName>
    </submittedName>
</protein>
<proteinExistence type="predicted"/>